<reference evidence="3" key="1">
    <citation type="journal article" date="2019" name="Int. J. Syst. Evol. Microbiol.">
        <title>The Global Catalogue of Microorganisms (GCM) 10K type strain sequencing project: providing services to taxonomists for standard genome sequencing and annotation.</title>
        <authorList>
            <consortium name="The Broad Institute Genomics Platform"/>
            <consortium name="The Broad Institute Genome Sequencing Center for Infectious Disease"/>
            <person name="Wu L."/>
            <person name="Ma J."/>
        </authorList>
    </citation>
    <scope>NUCLEOTIDE SEQUENCE [LARGE SCALE GENOMIC DNA]</scope>
    <source>
        <strain evidence="3">CCUG 58411</strain>
    </source>
</reference>
<feature type="compositionally biased region" description="Basic and acidic residues" evidence="1">
    <location>
        <begin position="21"/>
        <end position="46"/>
    </location>
</feature>
<evidence type="ECO:0000313" key="2">
    <source>
        <dbReference type="EMBL" id="MFD1122471.1"/>
    </source>
</evidence>
<dbReference type="Proteomes" id="UP001597206">
    <property type="component" value="Unassembled WGS sequence"/>
</dbReference>
<protein>
    <submittedName>
        <fullName evidence="2">Uncharacterized protein</fullName>
    </submittedName>
</protein>
<sequence>MATDSKNLVEEIIDNAIDPSTHLREDDTDPAVRDSNDPDGIKRNDSDPLNENLVPDTDKR</sequence>
<evidence type="ECO:0000256" key="1">
    <source>
        <dbReference type="SAM" id="MobiDB-lite"/>
    </source>
</evidence>
<dbReference type="RefSeq" id="WP_379032912.1">
    <property type="nucleotide sequence ID" value="NZ_JBHTLN010000001.1"/>
</dbReference>
<comment type="caution">
    <text evidence="2">The sequence shown here is derived from an EMBL/GenBank/DDBJ whole genome shotgun (WGS) entry which is preliminary data.</text>
</comment>
<dbReference type="EMBL" id="JBHTLN010000001">
    <property type="protein sequence ID" value="MFD1122471.1"/>
    <property type="molecule type" value="Genomic_DNA"/>
</dbReference>
<gene>
    <name evidence="2" type="ORF">ACFQ2T_08160</name>
</gene>
<keyword evidence="3" id="KW-1185">Reference proteome</keyword>
<name>A0ABW3PDL8_9PROT</name>
<accession>A0ABW3PDL8</accession>
<evidence type="ECO:0000313" key="3">
    <source>
        <dbReference type="Proteomes" id="UP001597206"/>
    </source>
</evidence>
<organism evidence="2 3">
    <name type="scientific">Methylophilus flavus</name>
    <dbReference type="NCBI Taxonomy" id="640084"/>
    <lineage>
        <taxon>Bacteria</taxon>
        <taxon>Pseudomonadati</taxon>
        <taxon>Pseudomonadota</taxon>
        <taxon>Betaproteobacteria</taxon>
        <taxon>Nitrosomonadales</taxon>
        <taxon>Methylophilaceae</taxon>
        <taxon>Methylophilus</taxon>
    </lineage>
</organism>
<proteinExistence type="predicted"/>
<feature type="region of interest" description="Disordered" evidence="1">
    <location>
        <begin position="13"/>
        <end position="60"/>
    </location>
</feature>